<protein>
    <submittedName>
        <fullName evidence="1">Uncharacterized protein</fullName>
    </submittedName>
</protein>
<keyword evidence="2" id="KW-1185">Reference proteome</keyword>
<dbReference type="Proteomes" id="UP001203665">
    <property type="component" value="Unassembled WGS sequence"/>
</dbReference>
<comment type="caution">
    <text evidence="1">The sequence shown here is derived from an EMBL/GenBank/DDBJ whole genome shotgun (WGS) entry which is preliminary data.</text>
</comment>
<sequence length="47" mass="5613">MKQEQLFQLAALFLNLEHSMTQKGRPNIAAYARKKHERYYQQFLATV</sequence>
<name>A0ABT0XI64_9BACI</name>
<dbReference type="EMBL" id="JAMQJY010000001">
    <property type="protein sequence ID" value="MCM2675605.1"/>
    <property type="molecule type" value="Genomic_DNA"/>
</dbReference>
<evidence type="ECO:0000313" key="2">
    <source>
        <dbReference type="Proteomes" id="UP001203665"/>
    </source>
</evidence>
<dbReference type="RefSeq" id="WP_251606525.1">
    <property type="nucleotide sequence ID" value="NZ_JAMQJY010000001.1"/>
</dbReference>
<accession>A0ABT0XI64</accession>
<reference evidence="1" key="1">
    <citation type="submission" date="2022-06" db="EMBL/GenBank/DDBJ databases">
        <title>Alkalicoccobacillus porphyridii sp. nov., isolated from a marine red alga, Porphyridium purpureum and reclassification of Shouchella plakortidis and Shouchella gibsonii as Alkalicoccobacillus plakortidis comb. nov. and Alkalicoccobacillus gibsonii comb. nov.</title>
        <authorList>
            <person name="Kim K.H."/>
            <person name="Lee J.K."/>
            <person name="Han D.M."/>
            <person name="Baek J.H."/>
            <person name="Jeon C.O."/>
        </authorList>
    </citation>
    <scope>NUCLEOTIDE SEQUENCE</scope>
    <source>
        <strain evidence="1">DSM 19153</strain>
    </source>
</reference>
<proteinExistence type="predicted"/>
<evidence type="ECO:0000313" key="1">
    <source>
        <dbReference type="EMBL" id="MCM2675605.1"/>
    </source>
</evidence>
<gene>
    <name evidence="1" type="ORF">NDM98_08930</name>
</gene>
<organism evidence="1 2">
    <name type="scientific">Alkalicoccobacillus plakortidis</name>
    <dbReference type="NCBI Taxonomy" id="444060"/>
    <lineage>
        <taxon>Bacteria</taxon>
        <taxon>Bacillati</taxon>
        <taxon>Bacillota</taxon>
        <taxon>Bacilli</taxon>
        <taxon>Bacillales</taxon>
        <taxon>Bacillaceae</taxon>
        <taxon>Alkalicoccobacillus</taxon>
    </lineage>
</organism>